<evidence type="ECO:0000313" key="11">
    <source>
        <dbReference type="Proteomes" id="UP001152797"/>
    </source>
</evidence>
<feature type="repeat" description="WD" evidence="8">
    <location>
        <begin position="204"/>
        <end position="239"/>
    </location>
</feature>
<comment type="pathway">
    <text evidence="1">Protein modification; peptidyl-diphthamide biosynthesis.</text>
</comment>
<name>A0A9P1C0E5_9DINO</name>
<organism evidence="9">
    <name type="scientific">Cladocopium goreaui</name>
    <dbReference type="NCBI Taxonomy" id="2562237"/>
    <lineage>
        <taxon>Eukaryota</taxon>
        <taxon>Sar</taxon>
        <taxon>Alveolata</taxon>
        <taxon>Dinophyceae</taxon>
        <taxon>Suessiales</taxon>
        <taxon>Symbiodiniaceae</taxon>
        <taxon>Cladocopium</taxon>
    </lineage>
</organism>
<evidence type="ECO:0000313" key="9">
    <source>
        <dbReference type="EMBL" id="CAI3981833.1"/>
    </source>
</evidence>
<reference evidence="10" key="2">
    <citation type="submission" date="2024-04" db="EMBL/GenBank/DDBJ databases">
        <authorList>
            <person name="Chen Y."/>
            <person name="Shah S."/>
            <person name="Dougan E. K."/>
            <person name="Thang M."/>
            <person name="Chan C."/>
        </authorList>
    </citation>
    <scope>NUCLEOTIDE SEQUENCE [LARGE SCALE GENOMIC DNA]</scope>
</reference>
<evidence type="ECO:0000256" key="8">
    <source>
        <dbReference type="PROSITE-ProRule" id="PRU00221"/>
    </source>
</evidence>
<dbReference type="EMBL" id="CAMXCT010000666">
    <property type="protein sequence ID" value="CAI3981833.1"/>
    <property type="molecule type" value="Genomic_DNA"/>
</dbReference>
<dbReference type="InterPro" id="IPR001680">
    <property type="entry name" value="WD40_rpt"/>
</dbReference>
<dbReference type="Pfam" id="PF00400">
    <property type="entry name" value="WD40"/>
    <property type="match status" value="2"/>
</dbReference>
<dbReference type="SUPFAM" id="SSF50978">
    <property type="entry name" value="WD40 repeat-like"/>
    <property type="match status" value="1"/>
</dbReference>
<gene>
    <name evidence="9" type="ORF">C1SCF055_LOCUS9583</name>
</gene>
<comment type="catalytic activity">
    <reaction evidence="7">
        <text>diphthine methyl ester-[translation elongation factor 2] + H2O = diphthine-[translation elongation factor 2] + methanol + H(+)</text>
        <dbReference type="Rhea" id="RHEA:42656"/>
        <dbReference type="Rhea" id="RHEA-COMP:10172"/>
        <dbReference type="Rhea" id="RHEA-COMP:10173"/>
        <dbReference type="ChEBI" id="CHEBI:15377"/>
        <dbReference type="ChEBI" id="CHEBI:15378"/>
        <dbReference type="ChEBI" id="CHEBI:17790"/>
        <dbReference type="ChEBI" id="CHEBI:79005"/>
        <dbReference type="ChEBI" id="CHEBI:82696"/>
        <dbReference type="EC" id="3.1.1.97"/>
    </reaction>
</comment>
<evidence type="ECO:0000256" key="5">
    <source>
        <dbReference type="ARBA" id="ARBA00038092"/>
    </source>
</evidence>
<accession>A0A9P1C0E5</accession>
<dbReference type="GO" id="GO:0005737">
    <property type="term" value="C:cytoplasm"/>
    <property type="evidence" value="ECO:0007669"/>
    <property type="project" value="TreeGrafter"/>
</dbReference>
<comment type="caution">
    <text evidence="9">The sequence shown here is derived from an EMBL/GenBank/DDBJ whole genome shotgun (WGS) entry which is preliminary data.</text>
</comment>
<evidence type="ECO:0000256" key="2">
    <source>
        <dbReference type="ARBA" id="ARBA00022574"/>
    </source>
</evidence>
<dbReference type="PANTHER" id="PTHR46042">
    <property type="entry name" value="DIPHTHINE METHYLTRANSFERASE"/>
    <property type="match status" value="1"/>
</dbReference>
<dbReference type="PANTHER" id="PTHR46042:SF1">
    <property type="entry name" value="DIPHTHINE METHYLTRANSFERASE"/>
    <property type="match status" value="1"/>
</dbReference>
<dbReference type="EMBL" id="CAMXCT030000666">
    <property type="protein sequence ID" value="CAL4769145.1"/>
    <property type="molecule type" value="Genomic_DNA"/>
</dbReference>
<dbReference type="OrthoDB" id="273771at2759"/>
<evidence type="ECO:0000256" key="7">
    <source>
        <dbReference type="ARBA" id="ARBA00047551"/>
    </source>
</evidence>
<keyword evidence="11" id="KW-1185">Reference proteome</keyword>
<evidence type="ECO:0000256" key="1">
    <source>
        <dbReference type="ARBA" id="ARBA00005156"/>
    </source>
</evidence>
<dbReference type="InterPro" id="IPR052415">
    <property type="entry name" value="Diphthine_MTase"/>
</dbReference>
<dbReference type="PROSITE" id="PS50082">
    <property type="entry name" value="WD_REPEATS_2"/>
    <property type="match status" value="1"/>
</dbReference>
<protein>
    <recommendedName>
        <fullName evidence="6">methylated diphthine methylhydrolase</fullName>
        <ecNumber evidence="6">3.1.1.97</ecNumber>
    </recommendedName>
</protein>
<dbReference type="InterPro" id="IPR015943">
    <property type="entry name" value="WD40/YVTN_repeat-like_dom_sf"/>
</dbReference>
<keyword evidence="4" id="KW-0378">Hydrolase</keyword>
<proteinExistence type="inferred from homology"/>
<dbReference type="EMBL" id="CAMXCT020000666">
    <property type="protein sequence ID" value="CAL1135208.1"/>
    <property type="molecule type" value="Genomic_DNA"/>
</dbReference>
<reference evidence="9" key="1">
    <citation type="submission" date="2022-10" db="EMBL/GenBank/DDBJ databases">
        <authorList>
            <person name="Chen Y."/>
            <person name="Dougan E. K."/>
            <person name="Chan C."/>
            <person name="Rhodes N."/>
            <person name="Thang M."/>
        </authorList>
    </citation>
    <scope>NUCLEOTIDE SEQUENCE</scope>
</reference>
<keyword evidence="2 8" id="KW-0853">WD repeat</keyword>
<dbReference type="GO" id="GO:0061685">
    <property type="term" value="F:diphthine methylesterase activity"/>
    <property type="evidence" value="ECO:0007669"/>
    <property type="project" value="UniProtKB-EC"/>
</dbReference>
<dbReference type="InterPro" id="IPR036322">
    <property type="entry name" value="WD40_repeat_dom_sf"/>
</dbReference>
<dbReference type="Gene3D" id="2.130.10.10">
    <property type="entry name" value="YVTN repeat-like/Quinoprotein amine dehydrogenase"/>
    <property type="match status" value="1"/>
</dbReference>
<dbReference type="SMART" id="SM00320">
    <property type="entry name" value="WD40"/>
    <property type="match status" value="4"/>
</dbReference>
<evidence type="ECO:0000256" key="6">
    <source>
        <dbReference type="ARBA" id="ARBA00039131"/>
    </source>
</evidence>
<evidence type="ECO:0000313" key="10">
    <source>
        <dbReference type="EMBL" id="CAL1135208.1"/>
    </source>
</evidence>
<evidence type="ECO:0000256" key="3">
    <source>
        <dbReference type="ARBA" id="ARBA00022737"/>
    </source>
</evidence>
<dbReference type="AlphaFoldDB" id="A0A9P1C0E5"/>
<dbReference type="GO" id="GO:0017183">
    <property type="term" value="P:protein histidyl modification to diphthamide"/>
    <property type="evidence" value="ECO:0007669"/>
    <property type="project" value="TreeGrafter"/>
</dbReference>
<dbReference type="EC" id="3.1.1.97" evidence="6"/>
<keyword evidence="3" id="KW-0677">Repeat</keyword>
<evidence type="ECO:0000256" key="4">
    <source>
        <dbReference type="ARBA" id="ARBA00022801"/>
    </source>
</evidence>
<sequence length="431" mass="47326">MEIQEEAVEICKLHPDVIEWCPCNGLEDWLAWGTYQHDEETNVRHGALVLARLESDSGTPILQVEANIESSGVYDIAWSSSPLVACACADGTVYLYHAGAAAEEVTEVTEVAKEQLSDCILTHVCWGAGEANGIVVTGQDGLVHHLKAGATGIQQIQSRKQHELETWCVEVSRMNSNLVLSGADDSLLRGWDLRTPNASPAFSNRSHEAGVISLACNPNKDVQLLTGSYDEHVRLFDLRHMKAPLLRSNRLGDGAYQLSWHSQKRGLFAVAAMRCGFPIFELKDGDEGDEGEAAAFNALGGYCEAAKEGSHGSLGYGISWQIGNSCRAASASFYDNSIHIWKVAQAQRFNAQEAAEWISNRYQAVMEEYEKQKQTGKKDIQNFTDMNSDRPAWGGGAKPVLPGKEDFLQQLQTALLHFQRARQMAEEGKGN</sequence>
<comment type="similarity">
    <text evidence="5">Belongs to the DPH7 family.</text>
</comment>
<dbReference type="Proteomes" id="UP001152797">
    <property type="component" value="Unassembled WGS sequence"/>
</dbReference>